<dbReference type="Proteomes" id="UP001303115">
    <property type="component" value="Unassembled WGS sequence"/>
</dbReference>
<keyword evidence="7" id="KW-1015">Disulfide bond</keyword>
<dbReference type="PANTHER" id="PTHR33938:SF13">
    <property type="entry name" value="CARBOXYLIC ESTER HYDROLASE"/>
    <property type="match status" value="1"/>
</dbReference>
<proteinExistence type="inferred from homology"/>
<evidence type="ECO:0000256" key="7">
    <source>
        <dbReference type="ARBA" id="ARBA00023157"/>
    </source>
</evidence>
<dbReference type="EC" id="3.1.1.-" evidence="8"/>
<comment type="caution">
    <text evidence="9">The sequence shown here is derived from an EMBL/GenBank/DDBJ whole genome shotgun (WGS) entry which is preliminary data.</text>
</comment>
<evidence type="ECO:0000256" key="6">
    <source>
        <dbReference type="ARBA" id="ARBA00022837"/>
    </source>
</evidence>
<dbReference type="EMBL" id="MU854551">
    <property type="protein sequence ID" value="KAK4033104.1"/>
    <property type="molecule type" value="Genomic_DNA"/>
</dbReference>
<comment type="similarity">
    <text evidence="1 8">Belongs to the tannase family.</text>
</comment>
<dbReference type="PANTHER" id="PTHR33938">
    <property type="entry name" value="FERULOYL ESTERASE B-RELATED"/>
    <property type="match status" value="1"/>
</dbReference>
<evidence type="ECO:0000256" key="8">
    <source>
        <dbReference type="RuleBase" id="RU361238"/>
    </source>
</evidence>
<keyword evidence="2" id="KW-0719">Serine esterase</keyword>
<evidence type="ECO:0000313" key="10">
    <source>
        <dbReference type="Proteomes" id="UP001303115"/>
    </source>
</evidence>
<keyword evidence="6" id="KW-0106">Calcium</keyword>
<keyword evidence="5 8" id="KW-0378">Hydrolase</keyword>
<evidence type="ECO:0000256" key="3">
    <source>
        <dbReference type="ARBA" id="ARBA00022723"/>
    </source>
</evidence>
<evidence type="ECO:0000256" key="5">
    <source>
        <dbReference type="ARBA" id="ARBA00022801"/>
    </source>
</evidence>
<dbReference type="Pfam" id="PF07519">
    <property type="entry name" value="Tannase"/>
    <property type="match status" value="2"/>
</dbReference>
<dbReference type="GO" id="GO:0030600">
    <property type="term" value="F:feruloyl esterase activity"/>
    <property type="evidence" value="ECO:0007669"/>
    <property type="project" value="UniProtKB-ARBA"/>
</dbReference>
<evidence type="ECO:0000256" key="1">
    <source>
        <dbReference type="ARBA" id="ARBA00006249"/>
    </source>
</evidence>
<keyword evidence="4" id="KW-0732">Signal</keyword>
<keyword evidence="3" id="KW-0479">Metal-binding</keyword>
<dbReference type="SUPFAM" id="SSF53474">
    <property type="entry name" value="alpha/beta-Hydrolases"/>
    <property type="match status" value="1"/>
</dbReference>
<reference evidence="10" key="1">
    <citation type="journal article" date="2023" name="Mol. Phylogenet. Evol.">
        <title>Genome-scale phylogeny and comparative genomics of the fungal order Sordariales.</title>
        <authorList>
            <person name="Hensen N."/>
            <person name="Bonometti L."/>
            <person name="Westerberg I."/>
            <person name="Brannstrom I.O."/>
            <person name="Guillou S."/>
            <person name="Cros-Aarteil S."/>
            <person name="Calhoun S."/>
            <person name="Haridas S."/>
            <person name="Kuo A."/>
            <person name="Mondo S."/>
            <person name="Pangilinan J."/>
            <person name="Riley R."/>
            <person name="LaButti K."/>
            <person name="Andreopoulos B."/>
            <person name="Lipzen A."/>
            <person name="Chen C."/>
            <person name="Yan M."/>
            <person name="Daum C."/>
            <person name="Ng V."/>
            <person name="Clum A."/>
            <person name="Steindorff A."/>
            <person name="Ohm R.A."/>
            <person name="Martin F."/>
            <person name="Silar P."/>
            <person name="Natvig D.O."/>
            <person name="Lalanne C."/>
            <person name="Gautier V."/>
            <person name="Ament-Velasquez S.L."/>
            <person name="Kruys A."/>
            <person name="Hutchinson M.I."/>
            <person name="Powell A.J."/>
            <person name="Barry K."/>
            <person name="Miller A.N."/>
            <person name="Grigoriev I.V."/>
            <person name="Debuchy R."/>
            <person name="Gladieux P."/>
            <person name="Hiltunen Thoren M."/>
            <person name="Johannesson H."/>
        </authorList>
    </citation>
    <scope>NUCLEOTIDE SEQUENCE [LARGE SCALE GENOMIC DNA]</scope>
    <source>
        <strain evidence="10">CBS 284.82</strain>
    </source>
</reference>
<dbReference type="InterPro" id="IPR011118">
    <property type="entry name" value="Tannase/feruloyl_esterase"/>
</dbReference>
<evidence type="ECO:0000256" key="4">
    <source>
        <dbReference type="ARBA" id="ARBA00022729"/>
    </source>
</evidence>
<organism evidence="9 10">
    <name type="scientific">Parachaetomium inaequale</name>
    <dbReference type="NCBI Taxonomy" id="2588326"/>
    <lineage>
        <taxon>Eukaryota</taxon>
        <taxon>Fungi</taxon>
        <taxon>Dikarya</taxon>
        <taxon>Ascomycota</taxon>
        <taxon>Pezizomycotina</taxon>
        <taxon>Sordariomycetes</taxon>
        <taxon>Sordariomycetidae</taxon>
        <taxon>Sordariales</taxon>
        <taxon>Chaetomiaceae</taxon>
        <taxon>Parachaetomium</taxon>
    </lineage>
</organism>
<gene>
    <name evidence="9" type="ORF">C8A01DRAFT_19900</name>
</gene>
<keyword evidence="10" id="KW-1185">Reference proteome</keyword>
<evidence type="ECO:0000256" key="2">
    <source>
        <dbReference type="ARBA" id="ARBA00022487"/>
    </source>
</evidence>
<accession>A0AAN6SMI0</accession>
<name>A0AAN6SMI0_9PEZI</name>
<dbReference type="InterPro" id="IPR029058">
    <property type="entry name" value="AB_hydrolase_fold"/>
</dbReference>
<dbReference type="GO" id="GO:0046872">
    <property type="term" value="F:metal ion binding"/>
    <property type="evidence" value="ECO:0007669"/>
    <property type="project" value="UniProtKB-KW"/>
</dbReference>
<dbReference type="AlphaFoldDB" id="A0AAN6SMI0"/>
<protein>
    <recommendedName>
        <fullName evidence="8">Carboxylic ester hydrolase</fullName>
        <ecNumber evidence="8">3.1.1.-</ecNumber>
    </recommendedName>
</protein>
<evidence type="ECO:0000313" key="9">
    <source>
        <dbReference type="EMBL" id="KAK4033104.1"/>
    </source>
</evidence>
<sequence length="522" mass="55765">MAAFLSAACVPSAFGGLSLFGAEILTIDTALVSNFSAYVPAQLRFTQPTIQFQSATFCNVTVSYTHPGQDDNIIVETWLPVENPIWNDRLLAVGGSGWTAGRGALSYETMKGALGDGYATTTTDAGLGSAQDSTEWALTSPGNVNWNNFNNFLYVSLNDQAIISKALVNSFYGKGPDFSYWNGCSQGGRQGMMLAQRYPTAYDGISAGSPVIYLTRTAPSIYWPQEVMNMLDIHPYGCEMDAISAAATAACDGLDGVVDGIVSDPDACLASFNPFKLIGTPVPNCRQAANRTVQIGTAAAVVVNATWHGIVTAKGASTWYGVPPGADISNEGDGAFVLPGVAATDCSSGTCVGKLNYLPLNWMTHFVHRGDPNFNLAKMTYEGFDDVVHFGRQIYGSALDTDDPDLSRFRDAGGKMVTFHGLVMSALLPDVHNFYRHYELPGLGHCFGRVSGQPSSLFDQLRAWVENGTTPEKTPVDVTVLDGSLAHRIACPYPQTAKFNKKGCRDPADADCWSCTAACGKS</sequence>